<gene>
    <name evidence="11" type="ORF">RS694_12595</name>
</gene>
<organism evidence="11 12">
    <name type="scientific">Rhodoferax saidenbachensis</name>
    <dbReference type="NCBI Taxonomy" id="1484693"/>
    <lineage>
        <taxon>Bacteria</taxon>
        <taxon>Pseudomonadati</taxon>
        <taxon>Pseudomonadota</taxon>
        <taxon>Betaproteobacteria</taxon>
        <taxon>Burkholderiales</taxon>
        <taxon>Comamonadaceae</taxon>
        <taxon>Rhodoferax</taxon>
    </lineage>
</organism>
<feature type="transmembrane region" description="Helical" evidence="9">
    <location>
        <begin position="12"/>
        <end position="32"/>
    </location>
</feature>
<feature type="transmembrane region" description="Helical" evidence="9">
    <location>
        <begin position="83"/>
        <end position="104"/>
    </location>
</feature>
<feature type="transmembrane region" description="Helical" evidence="9">
    <location>
        <begin position="44"/>
        <end position="62"/>
    </location>
</feature>
<keyword evidence="7 9" id="KW-0472">Membrane</keyword>
<reference evidence="11 12" key="1">
    <citation type="submission" date="2017-01" db="EMBL/GenBank/DDBJ databases">
        <authorList>
            <person name="Mah S.A."/>
            <person name="Swanson W.J."/>
            <person name="Moy G.W."/>
            <person name="Vacquier V.D."/>
        </authorList>
    </citation>
    <scope>NUCLEOTIDE SEQUENCE [LARGE SCALE GENOMIC DNA]</scope>
    <source>
        <strain evidence="11 12">DSM 22694</strain>
    </source>
</reference>
<dbReference type="InterPro" id="IPR055348">
    <property type="entry name" value="DctQ"/>
</dbReference>
<accession>A0A1P8KB90</accession>
<evidence type="ECO:0000313" key="12">
    <source>
        <dbReference type="Proteomes" id="UP000186110"/>
    </source>
</evidence>
<keyword evidence="4 9" id="KW-0997">Cell inner membrane</keyword>
<comment type="subcellular location">
    <subcellularLocation>
        <location evidence="1 9">Cell inner membrane</location>
        <topology evidence="1 9">Multi-pass membrane protein</topology>
    </subcellularLocation>
</comment>
<evidence type="ECO:0000256" key="9">
    <source>
        <dbReference type="RuleBase" id="RU369079"/>
    </source>
</evidence>
<dbReference type="AlphaFoldDB" id="A0A1P8KB90"/>
<name>A0A1P8KB90_9BURK</name>
<evidence type="ECO:0000256" key="2">
    <source>
        <dbReference type="ARBA" id="ARBA00022448"/>
    </source>
</evidence>
<evidence type="ECO:0000256" key="3">
    <source>
        <dbReference type="ARBA" id="ARBA00022475"/>
    </source>
</evidence>
<dbReference type="Pfam" id="PF04290">
    <property type="entry name" value="DctQ"/>
    <property type="match status" value="1"/>
</dbReference>
<dbReference type="eggNOG" id="COG3090">
    <property type="taxonomic scope" value="Bacteria"/>
</dbReference>
<feature type="transmembrane region" description="Helical" evidence="9">
    <location>
        <begin position="116"/>
        <end position="138"/>
    </location>
</feature>
<dbReference type="PANTHER" id="PTHR35011:SF2">
    <property type="entry name" value="2,3-DIKETO-L-GULONATE TRAP TRANSPORTER SMALL PERMEASE PROTEIN YIAM"/>
    <property type="match status" value="1"/>
</dbReference>
<evidence type="ECO:0000256" key="8">
    <source>
        <dbReference type="ARBA" id="ARBA00038436"/>
    </source>
</evidence>
<keyword evidence="3" id="KW-1003">Cell membrane</keyword>
<evidence type="ECO:0000313" key="11">
    <source>
        <dbReference type="EMBL" id="APW43280.1"/>
    </source>
</evidence>
<dbReference type="InterPro" id="IPR007387">
    <property type="entry name" value="TRAP_DctQ"/>
</dbReference>
<keyword evidence="5 9" id="KW-0812">Transmembrane</keyword>
<dbReference type="RefSeq" id="WP_029708362.1">
    <property type="nucleotide sequence ID" value="NZ_CP019239.1"/>
</dbReference>
<protein>
    <recommendedName>
        <fullName evidence="9">TRAP transporter small permease protein</fullName>
    </recommendedName>
</protein>
<dbReference type="STRING" id="1484693.RS694_12595"/>
<dbReference type="PANTHER" id="PTHR35011">
    <property type="entry name" value="2,3-DIKETO-L-GULONATE TRAP TRANSPORTER SMALL PERMEASE PROTEIN YIAM"/>
    <property type="match status" value="1"/>
</dbReference>
<dbReference type="GO" id="GO:0015740">
    <property type="term" value="P:C4-dicarboxylate transport"/>
    <property type="evidence" value="ECO:0007669"/>
    <property type="project" value="TreeGrafter"/>
</dbReference>
<dbReference type="EMBL" id="CP019239">
    <property type="protein sequence ID" value="APW43280.1"/>
    <property type="molecule type" value="Genomic_DNA"/>
</dbReference>
<keyword evidence="12" id="KW-1185">Reference proteome</keyword>
<proteinExistence type="inferred from homology"/>
<comment type="function">
    <text evidence="9">Part of the tripartite ATP-independent periplasmic (TRAP) transport system.</text>
</comment>
<evidence type="ECO:0000256" key="7">
    <source>
        <dbReference type="ARBA" id="ARBA00023136"/>
    </source>
</evidence>
<comment type="subunit">
    <text evidence="9">The complex comprises the extracytoplasmic solute receptor protein and the two transmembrane proteins.</text>
</comment>
<dbReference type="GO" id="GO:0005886">
    <property type="term" value="C:plasma membrane"/>
    <property type="evidence" value="ECO:0007669"/>
    <property type="project" value="UniProtKB-SubCell"/>
</dbReference>
<dbReference type="Proteomes" id="UP000186110">
    <property type="component" value="Chromosome"/>
</dbReference>
<dbReference type="GO" id="GO:0022857">
    <property type="term" value="F:transmembrane transporter activity"/>
    <property type="evidence" value="ECO:0007669"/>
    <property type="project" value="UniProtKB-UniRule"/>
</dbReference>
<dbReference type="KEGG" id="rsb:RS694_12595"/>
<evidence type="ECO:0000256" key="4">
    <source>
        <dbReference type="ARBA" id="ARBA00022519"/>
    </source>
</evidence>
<evidence type="ECO:0000256" key="1">
    <source>
        <dbReference type="ARBA" id="ARBA00004429"/>
    </source>
</evidence>
<evidence type="ECO:0000259" key="10">
    <source>
        <dbReference type="Pfam" id="PF04290"/>
    </source>
</evidence>
<feature type="domain" description="Tripartite ATP-independent periplasmic transporters DctQ component" evidence="10">
    <location>
        <begin position="20"/>
        <end position="139"/>
    </location>
</feature>
<keyword evidence="2 9" id="KW-0813">Transport</keyword>
<keyword evidence="6 9" id="KW-1133">Transmembrane helix</keyword>
<comment type="similarity">
    <text evidence="8 9">Belongs to the TRAP transporter small permease family.</text>
</comment>
<evidence type="ECO:0000256" key="5">
    <source>
        <dbReference type="ARBA" id="ARBA00022692"/>
    </source>
</evidence>
<sequence>MLRRLQQAANLLGGGLFLTLFVVFIVQIVARFGFNKPLPWTDEAAVILYVWVILWAAAAVVPEREHVVFDLVWNSVGYRARQAMRIVGNLLVGGLALVAIPASWDYVHFMNREGSPVLGISFMWIFLPFVLLLIALVIRCSWAIWNSVLGIGLETELRL</sequence>
<evidence type="ECO:0000256" key="6">
    <source>
        <dbReference type="ARBA" id="ARBA00022989"/>
    </source>
</evidence>